<evidence type="ECO:0000259" key="9">
    <source>
        <dbReference type="PROSITE" id="PS51192"/>
    </source>
</evidence>
<feature type="domain" description="Helicase ATP-binding" evidence="9">
    <location>
        <begin position="262"/>
        <end position="437"/>
    </location>
</feature>
<reference evidence="11 12" key="1">
    <citation type="submission" date="2024-04" db="EMBL/GenBank/DDBJ databases">
        <title>Tritrichomonas musculus Genome.</title>
        <authorList>
            <person name="Alves-Ferreira E."/>
            <person name="Grigg M."/>
            <person name="Lorenzi H."/>
            <person name="Galac M."/>
        </authorList>
    </citation>
    <scope>NUCLEOTIDE SEQUENCE [LARGE SCALE GENOMIC DNA]</scope>
    <source>
        <strain evidence="11 12">EAF2021</strain>
    </source>
</reference>
<dbReference type="InterPro" id="IPR016197">
    <property type="entry name" value="Chromo-like_dom_sf"/>
</dbReference>
<dbReference type="SUPFAM" id="SSF54160">
    <property type="entry name" value="Chromo domain-like"/>
    <property type="match status" value="1"/>
</dbReference>
<dbReference type="PROSITE" id="PS50013">
    <property type="entry name" value="CHROMO_2"/>
    <property type="match status" value="1"/>
</dbReference>
<dbReference type="Gene3D" id="3.40.50.300">
    <property type="entry name" value="P-loop containing nucleotide triphosphate hydrolases"/>
    <property type="match status" value="1"/>
</dbReference>
<dbReference type="InterPro" id="IPR000953">
    <property type="entry name" value="Chromo/chromo_shadow_dom"/>
</dbReference>
<feature type="domain" description="Helicase C-terminal" evidence="10">
    <location>
        <begin position="580"/>
        <end position="735"/>
    </location>
</feature>
<dbReference type="Pfam" id="PF00176">
    <property type="entry name" value="SNF2-rel_dom"/>
    <property type="match status" value="1"/>
</dbReference>
<gene>
    <name evidence="11" type="ORF">M9Y10_016257</name>
</gene>
<dbReference type="SMART" id="SM00298">
    <property type="entry name" value="CHROMO"/>
    <property type="match status" value="2"/>
</dbReference>
<evidence type="ECO:0000259" key="8">
    <source>
        <dbReference type="PROSITE" id="PS50013"/>
    </source>
</evidence>
<evidence type="ECO:0000256" key="4">
    <source>
        <dbReference type="ARBA" id="ARBA00022801"/>
    </source>
</evidence>
<dbReference type="EMBL" id="JAPFFF010000021">
    <property type="protein sequence ID" value="KAK8853714.1"/>
    <property type="molecule type" value="Genomic_DNA"/>
</dbReference>
<feature type="compositionally biased region" description="Low complexity" evidence="7">
    <location>
        <begin position="1"/>
        <end position="20"/>
    </location>
</feature>
<name>A0ABR2HVS2_9EUKA</name>
<evidence type="ECO:0000256" key="5">
    <source>
        <dbReference type="ARBA" id="ARBA00022840"/>
    </source>
</evidence>
<dbReference type="PANTHER" id="PTHR45623:SF11">
    <property type="entry name" value="KISMET, ISOFORM C"/>
    <property type="match status" value="1"/>
</dbReference>
<keyword evidence="3" id="KW-0547">Nucleotide-binding</keyword>
<feature type="domain" description="Chromo" evidence="8">
    <location>
        <begin position="173"/>
        <end position="203"/>
    </location>
</feature>
<proteinExistence type="predicted"/>
<sequence length="1407" mass="165760">MSSFSYSETENESNSGSYSESESENESELQNSSSEQSEYESEINQDSSSDSMSSEEFISGSEFDSDNFEDNKKHKKNLPHKIIGINQPTFNESTTSSIMYYVKFRNESYRSCKWMTKREIFRCNKIILIYYHLIKKPQPFIEVPFYNQMLAPKYNNGFKLYKPENVKFEEGYITPEKVLSIQNKNEYLVKWLALPYSESTWETDVPFKLIDEFKKKNRKTRSLSLKFQSRKKHEFQVFTESPEYKGGNQLTDYQVDALNWLQVCWLKQINSILADEMGLGKTIEAMSILDALSKWYSPWGPFLVICPLSTIGNWMNEFRKWTNFRVVSIFGDVENRKIMKKYLFFHLNESGTIDKNKIVFDVLLLSYEMVTIEINFIKNFNFMYTVVDEAQKLKNYECNFYQICKQIKTQHFLLMTGTPIQNNLYEIWSLLHFLAPTNFQNLEEFEQDFSDRENPETIEKLQKILRPYIFRRKKIDVNLNLPEKEEIIIEVEMTQIQRTFSQLLFKDNLDVLSDKFQKHLNVNNIMMQLRKLYCHPFLFPHLETLCLSEYKEKHKIDYSIPLTKEQEVESLILASGKTILIDKLLPKLKEGHHKVLIFSQFKMMLDILEDYLIAKRYLYERLDGDCDSNSRSRSIDKFQEDEEIFIFLLSTKAGGLGINLTRADTVIIYDSDWNPQNDLQAQARCHRMGQKNKVSIYRLVTRGSYESELFERASKKLALNYAILDSSPFHGSGNNKKKKSIENKKELEMILKKGAYYIFKDDSNEIDKFCSENIDHILEHRSYTLKDVVSGGDSKFSKVTFNSQLNDNDVNKSDFWTNLMETHNTIEKHDKTNNYLSHKIRTRYRKINYCDTRKINRIPKPITDTSNSNTPQTMTYSNNIRWPSMPNLNLNVQSNSSHNHAVAFQKVVSTPHFISINATTNQNKMALPQNKSSQLNNNNKFSIFQKSSNDYLSFYDFAHFTTSIAREIYENAYKVLIGHGIGASRFFVSEFIQEIAKSLLSIIFMRLPETDKYLYSSYIHQHIPNIKAQIMLTPYKELIDNQFLNSLFNKKEIDIIKNCFNCDESYRVAIYLSNSKLPNNFQFAPEMICLAGWSPIEDFYAITSLPILNFVTDLIEKDNLPFKKLVQRFPPIKDWIYLRLKLIVRETAQIIPKNFSIYESPDFSKQKELLDLESFKRINHHVIHPKQLSRYLQLKILRILYLYGLPTKDGIEKIILLLQNETTDQESVEIFVSKVLQRAIKYKSSLQELLESLPKSNSYYEYYINVGWIKEEAIQAIASNLDLILKVRNAYEWVIHNNLLDEILKNLPEWKEIVAHYNWWDSMCDGILFKITAYFGFLFNSMICHFISLDLITKDEILVWRERELLTLTPIVHPKCKYLEMIFSFNNRQKRMIQLLDIINFFKNVDL</sequence>
<accession>A0ABR2HVS2</accession>
<keyword evidence="4" id="KW-0378">Hydrolase</keyword>
<dbReference type="PROSITE" id="PS51194">
    <property type="entry name" value="HELICASE_CTER"/>
    <property type="match status" value="1"/>
</dbReference>
<dbReference type="Proteomes" id="UP001470230">
    <property type="component" value="Unassembled WGS sequence"/>
</dbReference>
<protein>
    <submittedName>
        <fullName evidence="11">Choline dehydrogenase 7</fullName>
    </submittedName>
</protein>
<dbReference type="CDD" id="cd18793">
    <property type="entry name" value="SF2_C_SNF"/>
    <property type="match status" value="1"/>
</dbReference>
<evidence type="ECO:0000313" key="12">
    <source>
        <dbReference type="Proteomes" id="UP001470230"/>
    </source>
</evidence>
<dbReference type="InterPro" id="IPR027417">
    <property type="entry name" value="P-loop_NTPase"/>
</dbReference>
<evidence type="ECO:0000256" key="2">
    <source>
        <dbReference type="ARBA" id="ARBA00022737"/>
    </source>
</evidence>
<dbReference type="Pfam" id="PF00271">
    <property type="entry name" value="Helicase_C"/>
    <property type="match status" value="1"/>
</dbReference>
<dbReference type="SUPFAM" id="SSF52540">
    <property type="entry name" value="P-loop containing nucleoside triphosphate hydrolases"/>
    <property type="match status" value="2"/>
</dbReference>
<organism evidence="11 12">
    <name type="scientific">Tritrichomonas musculus</name>
    <dbReference type="NCBI Taxonomy" id="1915356"/>
    <lineage>
        <taxon>Eukaryota</taxon>
        <taxon>Metamonada</taxon>
        <taxon>Parabasalia</taxon>
        <taxon>Tritrichomonadida</taxon>
        <taxon>Tritrichomonadidae</taxon>
        <taxon>Tritrichomonas</taxon>
    </lineage>
</organism>
<dbReference type="PANTHER" id="PTHR45623">
    <property type="entry name" value="CHROMODOMAIN-HELICASE-DNA-BINDING PROTEIN 3-RELATED-RELATED"/>
    <property type="match status" value="1"/>
</dbReference>
<comment type="subcellular location">
    <subcellularLocation>
        <location evidence="1">Nucleus</location>
    </subcellularLocation>
</comment>
<dbReference type="InterPro" id="IPR014001">
    <property type="entry name" value="Helicase_ATP-bd"/>
</dbReference>
<dbReference type="InterPro" id="IPR023780">
    <property type="entry name" value="Chromo_domain"/>
</dbReference>
<dbReference type="Gene3D" id="2.40.50.40">
    <property type="match status" value="1"/>
</dbReference>
<evidence type="ECO:0000256" key="7">
    <source>
        <dbReference type="SAM" id="MobiDB-lite"/>
    </source>
</evidence>
<feature type="compositionally biased region" description="Low complexity" evidence="7">
    <location>
        <begin position="44"/>
        <end position="62"/>
    </location>
</feature>
<dbReference type="InterPro" id="IPR000330">
    <property type="entry name" value="SNF2_N"/>
</dbReference>
<evidence type="ECO:0000313" key="11">
    <source>
        <dbReference type="EMBL" id="KAK8853714.1"/>
    </source>
</evidence>
<dbReference type="SMART" id="SM00487">
    <property type="entry name" value="DEXDc"/>
    <property type="match status" value="1"/>
</dbReference>
<evidence type="ECO:0000256" key="1">
    <source>
        <dbReference type="ARBA" id="ARBA00004123"/>
    </source>
</evidence>
<keyword evidence="2" id="KW-0677">Repeat</keyword>
<evidence type="ECO:0000259" key="10">
    <source>
        <dbReference type="PROSITE" id="PS51194"/>
    </source>
</evidence>
<evidence type="ECO:0000256" key="6">
    <source>
        <dbReference type="ARBA" id="ARBA00023242"/>
    </source>
</evidence>
<feature type="region of interest" description="Disordered" evidence="7">
    <location>
        <begin position="1"/>
        <end position="72"/>
    </location>
</feature>
<dbReference type="InterPro" id="IPR001650">
    <property type="entry name" value="Helicase_C-like"/>
</dbReference>
<keyword evidence="12" id="KW-1185">Reference proteome</keyword>
<keyword evidence="5" id="KW-0067">ATP-binding</keyword>
<keyword evidence="6" id="KW-0539">Nucleus</keyword>
<dbReference type="PROSITE" id="PS51192">
    <property type="entry name" value="HELICASE_ATP_BIND_1"/>
    <property type="match status" value="1"/>
</dbReference>
<dbReference type="InterPro" id="IPR049730">
    <property type="entry name" value="SNF2/RAD54-like_C"/>
</dbReference>
<dbReference type="Pfam" id="PF00385">
    <property type="entry name" value="Chromo"/>
    <property type="match status" value="1"/>
</dbReference>
<dbReference type="SMART" id="SM00490">
    <property type="entry name" value="HELICc"/>
    <property type="match status" value="1"/>
</dbReference>
<comment type="caution">
    <text evidence="11">The sequence shown here is derived from an EMBL/GenBank/DDBJ whole genome shotgun (WGS) entry which is preliminary data.</text>
</comment>
<evidence type="ECO:0000256" key="3">
    <source>
        <dbReference type="ARBA" id="ARBA00022741"/>
    </source>
</evidence>
<dbReference type="Gene3D" id="3.40.50.10810">
    <property type="entry name" value="Tandem AAA-ATPase domain"/>
    <property type="match status" value="1"/>
</dbReference>
<dbReference type="InterPro" id="IPR038718">
    <property type="entry name" value="SNF2-like_sf"/>
</dbReference>